<gene>
    <name evidence="2" type="ORF">GIV68_15965</name>
</gene>
<dbReference type="Gene3D" id="3.40.50.300">
    <property type="entry name" value="P-loop containing nucleotide triphosphate hydrolases"/>
    <property type="match status" value="1"/>
</dbReference>
<comment type="caution">
    <text evidence="2">The sequence shown here is derived from an EMBL/GenBank/DDBJ whole genome shotgun (WGS) entry which is preliminary data.</text>
</comment>
<dbReference type="Proteomes" id="UP000814158">
    <property type="component" value="Unassembled WGS sequence"/>
</dbReference>
<accession>A0ABS9GKK0</accession>
<dbReference type="SUPFAM" id="SSF52540">
    <property type="entry name" value="P-loop containing nucleoside triphosphate hydrolases"/>
    <property type="match status" value="1"/>
</dbReference>
<feature type="domain" description="ATPase AAA-type core" evidence="1">
    <location>
        <begin position="558"/>
        <end position="636"/>
    </location>
</feature>
<organism evidence="2 3">
    <name type="scientific">Pseudomonas salomonii</name>
    <dbReference type="NCBI Taxonomy" id="191391"/>
    <lineage>
        <taxon>Bacteria</taxon>
        <taxon>Pseudomonadati</taxon>
        <taxon>Pseudomonadota</taxon>
        <taxon>Gammaproteobacteria</taxon>
        <taxon>Pseudomonadales</taxon>
        <taxon>Pseudomonadaceae</taxon>
        <taxon>Pseudomonas</taxon>
    </lineage>
</organism>
<sequence>MDESTIWLRQLLKQVKDLKFQTDQSDSEFEQVMLYILSIHLIDWSADKRFNGAKTSGASTSGSVRSSLRVLAEYCKLPSDELNFDIESAGNVSDLLEAWVKHRKRGECLALFDELFYRIISRAGFNRRHADFVAELTTGLTGDAGIYDVYAYNGEVLIRHFERYAKKGLYEVGDIAAKLQHLTVLRFAVHGIEVRGNSTLKANKVKSLTLLDHPMLLGHPFTRLFGISTKGEFVGRSLIVFEVSSGRHDPVQKQIRGLLREKDQLEVVFDFTSYNVLGQARRYNAWLLNSRKKEQAGKTLCIDTRQILESIKGASRRHIAAFASAIFQCWALDSKSLSRQVQMLGPLKGLFAQWFDSGYTDIEGVCKVQVTDETLRAAVSTKRVPARLIKSEFSLLDRRPLELLLDHSKGHAFCAYVIGNNGAGKSLLLASMISSLKQRNTSCAGITMGPKDRFPGSDKKFGDYRYLGDRTDNGYHIGAVEGRLISLLVEASRDPGRLEKFDHVMKRLGFKHRFYLVRKGALDDVLQPFEITDLLMPLAQQIKELKSTRDLSLAVVREDSTQLYPFSELSSGERQVLVLFTKVLVAAGPGRVLLIDEPEISLHVRWQQLLPQLFGLIASEFDSRLIIATHSPTLVANAQGHSDHCFLAKDQQLTPIEPERRHSVETILLEGFETYTPHNREVRERCAALVSDAIRATNQSKTIDLTQHTLLGEKLDEMRDLMNASGSAHDERFIRDKQLIVQAGRAIDETFKLATRQDDA</sequence>
<protein>
    <submittedName>
        <fullName evidence="2">AAA family ATPase</fullName>
    </submittedName>
</protein>
<dbReference type="InterPro" id="IPR051396">
    <property type="entry name" value="Bact_Antivir_Def_Nuclease"/>
</dbReference>
<proteinExistence type="predicted"/>
<reference evidence="2 3" key="1">
    <citation type="submission" date="2019-11" db="EMBL/GenBank/DDBJ databases">
        <title>Epiphytic Pseudomonas syringae from cherry orchards.</title>
        <authorList>
            <person name="Hulin M.T."/>
        </authorList>
    </citation>
    <scope>NUCLEOTIDE SEQUENCE [LARGE SCALE GENOMIC DNA]</scope>
    <source>
        <strain evidence="2 3">PA-3-2A</strain>
    </source>
</reference>
<keyword evidence="3" id="KW-1185">Reference proteome</keyword>
<evidence type="ECO:0000313" key="3">
    <source>
        <dbReference type="Proteomes" id="UP000814158"/>
    </source>
</evidence>
<evidence type="ECO:0000259" key="1">
    <source>
        <dbReference type="Pfam" id="PF13304"/>
    </source>
</evidence>
<dbReference type="PANTHER" id="PTHR43581">
    <property type="entry name" value="ATP/GTP PHOSPHATASE"/>
    <property type="match status" value="1"/>
</dbReference>
<dbReference type="Pfam" id="PF13304">
    <property type="entry name" value="AAA_21"/>
    <property type="match status" value="1"/>
</dbReference>
<dbReference type="InterPro" id="IPR027417">
    <property type="entry name" value="P-loop_NTPase"/>
</dbReference>
<dbReference type="InterPro" id="IPR003959">
    <property type="entry name" value="ATPase_AAA_core"/>
</dbReference>
<name>A0ABS9GKK0_9PSED</name>
<dbReference type="EMBL" id="WKAT01000031">
    <property type="protein sequence ID" value="MCF5546233.1"/>
    <property type="molecule type" value="Genomic_DNA"/>
</dbReference>
<evidence type="ECO:0000313" key="2">
    <source>
        <dbReference type="EMBL" id="MCF5546233.1"/>
    </source>
</evidence>
<dbReference type="RefSeq" id="WP_236372053.1">
    <property type="nucleotide sequence ID" value="NZ_WKAT01000031.1"/>
</dbReference>
<dbReference type="PANTHER" id="PTHR43581:SF2">
    <property type="entry name" value="EXCINUCLEASE ATPASE SUBUNIT"/>
    <property type="match status" value="1"/>
</dbReference>